<proteinExistence type="predicted"/>
<evidence type="ECO:0000256" key="1">
    <source>
        <dbReference type="ARBA" id="ARBA00022603"/>
    </source>
</evidence>
<dbReference type="Gene3D" id="3.40.50.150">
    <property type="entry name" value="Vaccinia Virus protein VP39"/>
    <property type="match status" value="1"/>
</dbReference>
<sequence length="200" mass="21992">MTTTEAYGARAAEYTELLGSMSAVHPSDRQIIDSWAERVRGRVLDAGCGPGHWTNHLTQLGLNARGIDLVPSFIDHARSTYPGIRFDVRSIDAIDEADGTLAGVLSWFSTIHYEPDAIAVPIAEFARVLRPGGQLVLGFFSGHSLEPFDHAVVRAFRWPAQELRQILAEGGFDVLETHVREARDQRPVGAIVCERRVSSS</sequence>
<reference evidence="5 6" key="1">
    <citation type="submission" date="2020-08" db="EMBL/GenBank/DDBJ databases">
        <title>Sequencing the genomes of 1000 actinobacteria strains.</title>
        <authorList>
            <person name="Klenk H.-P."/>
        </authorList>
    </citation>
    <scope>NUCLEOTIDE SEQUENCE [LARGE SCALE GENOMIC DNA]</scope>
    <source>
        <strain evidence="5 6">DSM 24947</strain>
    </source>
</reference>
<evidence type="ECO:0000256" key="2">
    <source>
        <dbReference type="ARBA" id="ARBA00022679"/>
    </source>
</evidence>
<dbReference type="CDD" id="cd02440">
    <property type="entry name" value="AdoMet_MTases"/>
    <property type="match status" value="1"/>
</dbReference>
<keyword evidence="6" id="KW-1185">Reference proteome</keyword>
<comment type="caution">
    <text evidence="5">The sequence shown here is derived from an EMBL/GenBank/DDBJ whole genome shotgun (WGS) entry which is preliminary data.</text>
</comment>
<dbReference type="AlphaFoldDB" id="A0A7W7FJD9"/>
<evidence type="ECO:0000313" key="6">
    <source>
        <dbReference type="Proteomes" id="UP000573729"/>
    </source>
</evidence>
<accession>A0A7W7FJD9</accession>
<name>A0A7W7FJD9_9MICO</name>
<dbReference type="RefSeq" id="WP_343066145.1">
    <property type="nucleotide sequence ID" value="NZ_JACHMD010000001.1"/>
</dbReference>
<dbReference type="EMBL" id="JACHMD010000001">
    <property type="protein sequence ID" value="MBB4668331.1"/>
    <property type="molecule type" value="Genomic_DNA"/>
</dbReference>
<evidence type="ECO:0000256" key="3">
    <source>
        <dbReference type="ARBA" id="ARBA00022691"/>
    </source>
</evidence>
<dbReference type="PANTHER" id="PTHR43464">
    <property type="entry name" value="METHYLTRANSFERASE"/>
    <property type="match status" value="1"/>
</dbReference>
<keyword evidence="1 5" id="KW-0489">Methyltransferase</keyword>
<dbReference type="InterPro" id="IPR029063">
    <property type="entry name" value="SAM-dependent_MTases_sf"/>
</dbReference>
<dbReference type="SUPFAM" id="SSF53335">
    <property type="entry name" value="S-adenosyl-L-methionine-dependent methyltransferases"/>
    <property type="match status" value="1"/>
</dbReference>
<evidence type="ECO:0000313" key="5">
    <source>
        <dbReference type="EMBL" id="MBB4668331.1"/>
    </source>
</evidence>
<protein>
    <submittedName>
        <fullName evidence="5">SAM-dependent methyltransferase</fullName>
    </submittedName>
</protein>
<dbReference type="GO" id="GO:0008168">
    <property type="term" value="F:methyltransferase activity"/>
    <property type="evidence" value="ECO:0007669"/>
    <property type="project" value="UniProtKB-KW"/>
</dbReference>
<keyword evidence="3" id="KW-0949">S-adenosyl-L-methionine</keyword>
<dbReference type="Pfam" id="PF13649">
    <property type="entry name" value="Methyltransf_25"/>
    <property type="match status" value="1"/>
</dbReference>
<dbReference type="InterPro" id="IPR041698">
    <property type="entry name" value="Methyltransf_25"/>
</dbReference>
<organism evidence="5 6">
    <name type="scientific">Microbacterium marinum</name>
    <dbReference type="NCBI Taxonomy" id="421115"/>
    <lineage>
        <taxon>Bacteria</taxon>
        <taxon>Bacillati</taxon>
        <taxon>Actinomycetota</taxon>
        <taxon>Actinomycetes</taxon>
        <taxon>Micrococcales</taxon>
        <taxon>Microbacteriaceae</taxon>
        <taxon>Microbacterium</taxon>
    </lineage>
</organism>
<evidence type="ECO:0000259" key="4">
    <source>
        <dbReference type="Pfam" id="PF13649"/>
    </source>
</evidence>
<dbReference type="Proteomes" id="UP000573729">
    <property type="component" value="Unassembled WGS sequence"/>
</dbReference>
<feature type="domain" description="Methyltransferase" evidence="4">
    <location>
        <begin position="43"/>
        <end position="133"/>
    </location>
</feature>
<dbReference type="GO" id="GO:0032259">
    <property type="term" value="P:methylation"/>
    <property type="evidence" value="ECO:0007669"/>
    <property type="project" value="UniProtKB-KW"/>
</dbReference>
<dbReference type="PANTHER" id="PTHR43464:SF19">
    <property type="entry name" value="UBIQUINONE BIOSYNTHESIS O-METHYLTRANSFERASE, MITOCHONDRIAL"/>
    <property type="match status" value="1"/>
</dbReference>
<keyword evidence="2 5" id="KW-0808">Transferase</keyword>
<gene>
    <name evidence="5" type="ORF">BKA24_003040</name>
</gene>